<dbReference type="Pfam" id="PF07942">
    <property type="entry name" value="CARME"/>
    <property type="match status" value="1"/>
</dbReference>
<dbReference type="SUPFAM" id="SSF53335">
    <property type="entry name" value="S-adenosyl-L-methionine-dependent methyltransferases"/>
    <property type="match status" value="1"/>
</dbReference>
<comment type="subcellular location">
    <subcellularLocation>
        <location evidence="2">Cytoplasm</location>
        <location evidence="2">Cytosol</location>
    </subcellularLocation>
    <subcellularLocation>
        <location evidence="1">Nucleus</location>
    </subcellularLocation>
</comment>
<dbReference type="GO" id="GO:0030735">
    <property type="term" value="F:carnosine N-methyltransferase activity"/>
    <property type="evidence" value="ECO:0007669"/>
    <property type="project" value="UniProtKB-EC"/>
</dbReference>
<dbReference type="SMART" id="SM01296">
    <property type="entry name" value="N2227"/>
    <property type="match status" value="1"/>
</dbReference>
<organism evidence="13 14">
    <name type="scientific">Megalurothrips usitatus</name>
    <name type="common">bean blossom thrips</name>
    <dbReference type="NCBI Taxonomy" id="439358"/>
    <lineage>
        <taxon>Eukaryota</taxon>
        <taxon>Metazoa</taxon>
        <taxon>Ecdysozoa</taxon>
        <taxon>Arthropoda</taxon>
        <taxon>Hexapoda</taxon>
        <taxon>Insecta</taxon>
        <taxon>Pterygota</taxon>
        <taxon>Neoptera</taxon>
        <taxon>Paraneoptera</taxon>
        <taxon>Thysanoptera</taxon>
        <taxon>Terebrantia</taxon>
        <taxon>Thripoidea</taxon>
        <taxon>Thripidae</taxon>
        <taxon>Megalurothrips</taxon>
    </lineage>
</organism>
<dbReference type="GO" id="GO:0032259">
    <property type="term" value="P:methylation"/>
    <property type="evidence" value="ECO:0007669"/>
    <property type="project" value="UniProtKB-KW"/>
</dbReference>
<dbReference type="InterPro" id="IPR029063">
    <property type="entry name" value="SAM-dependent_MTases_sf"/>
</dbReference>
<keyword evidence="10" id="KW-0539">Nucleus</keyword>
<keyword evidence="7" id="KW-0489">Methyltransferase</keyword>
<dbReference type="Gene3D" id="3.40.50.150">
    <property type="entry name" value="Vaccinia Virus protein VP39"/>
    <property type="match status" value="1"/>
</dbReference>
<evidence type="ECO:0000256" key="3">
    <source>
        <dbReference type="ARBA" id="ARBA00010086"/>
    </source>
</evidence>
<dbReference type="GO" id="GO:0005829">
    <property type="term" value="C:cytosol"/>
    <property type="evidence" value="ECO:0007669"/>
    <property type="project" value="UniProtKB-SubCell"/>
</dbReference>
<evidence type="ECO:0000256" key="8">
    <source>
        <dbReference type="ARBA" id="ARBA00022679"/>
    </source>
</evidence>
<sequence>MDIDEDQGNQPVNAMDLEEEKLHFRRIVCAFKYYKKHSLARVSKSEAYLSSLPNHHQEMLLKYKQHLGVIRQCIEKNEKIINHIIRDVEYMFANVHPDSADNHDSSINHVSIISELERVQTTLKQLVRDWSAEGAKERSMCYQPIIDEVMKIFPPNLCDPGSIKVLVPGAGLGRLAFEIARKGYQCQGNEFSLFMLFASNFVLNRIRSVNAYEVFPWVHQSNNLLKAESQTRGVLFPDVNPADLPPESQFSMAAGDFLEVYVDPEQWDCVATCFFIDCAHNIVAFVETIYNILKPGGVWLNLGPLLYHFADIPNEDSIEPSYEVVREVIEKVGFQIEKEDTNVSTTYSQNQESMLQYEYKSVFFVCRKPLLKQNGLAHSGGSSPQAENSRFLDSTNT</sequence>
<comment type="function">
    <text evidence="11">N-methyltransferase that catalyzes the formation of anserine (beta-alanyl-N(Pi)-methyl-L-histidine) from carnosine. Anserine, a methylated derivative of carnosine (beta-alanyl-L-histidine), is an abundant constituent of vertebrate skeletal muscles. Also methylates other L-histidine-containing di- and tripeptides such as Gly-Gly-His, Gly-His and homocarnosine (GABA-His).</text>
</comment>
<dbReference type="EMBL" id="JAPTSV010000006">
    <property type="protein sequence ID" value="KAJ1527075.1"/>
    <property type="molecule type" value="Genomic_DNA"/>
</dbReference>
<accession>A0AAV7XQX6</accession>
<evidence type="ECO:0000256" key="2">
    <source>
        <dbReference type="ARBA" id="ARBA00004514"/>
    </source>
</evidence>
<gene>
    <name evidence="13" type="ORF">ONE63_008616</name>
</gene>
<dbReference type="FunFam" id="3.40.50.150:FF:000094">
    <property type="entry name" value="Carnosine N-methyltransferase 1"/>
    <property type="match status" value="1"/>
</dbReference>
<dbReference type="Proteomes" id="UP001075354">
    <property type="component" value="Chromosome 6"/>
</dbReference>
<dbReference type="GO" id="GO:0005634">
    <property type="term" value="C:nucleus"/>
    <property type="evidence" value="ECO:0007669"/>
    <property type="project" value="UniProtKB-SubCell"/>
</dbReference>
<name>A0AAV7XQX6_9NEOP</name>
<keyword evidence="8" id="KW-0808">Transferase</keyword>
<keyword evidence="14" id="KW-1185">Reference proteome</keyword>
<evidence type="ECO:0000313" key="14">
    <source>
        <dbReference type="Proteomes" id="UP001075354"/>
    </source>
</evidence>
<comment type="similarity">
    <text evidence="3">Belongs to the carnosine N-methyltransferase family.</text>
</comment>
<proteinExistence type="inferred from homology"/>
<evidence type="ECO:0000256" key="9">
    <source>
        <dbReference type="ARBA" id="ARBA00022691"/>
    </source>
</evidence>
<dbReference type="EC" id="2.1.1.22" evidence="4"/>
<evidence type="ECO:0000256" key="10">
    <source>
        <dbReference type="ARBA" id="ARBA00023242"/>
    </source>
</evidence>
<keyword evidence="9" id="KW-0949">S-adenosyl-L-methionine</keyword>
<feature type="compositionally biased region" description="Polar residues" evidence="12">
    <location>
        <begin position="380"/>
        <end position="397"/>
    </location>
</feature>
<protein>
    <recommendedName>
        <fullName evidence="5">Carnosine N-methyltransferase</fullName>
        <ecNumber evidence="4">2.1.1.22</ecNumber>
    </recommendedName>
</protein>
<keyword evidence="6" id="KW-0963">Cytoplasm</keyword>
<dbReference type="InterPro" id="IPR012901">
    <property type="entry name" value="CARME"/>
</dbReference>
<dbReference type="GO" id="GO:0035498">
    <property type="term" value="P:carnosine metabolic process"/>
    <property type="evidence" value="ECO:0007669"/>
    <property type="project" value="TreeGrafter"/>
</dbReference>
<reference evidence="13" key="1">
    <citation type="submission" date="2022-12" db="EMBL/GenBank/DDBJ databases">
        <title>Chromosome-level genome assembly of the bean flower thrips Megalurothrips usitatus.</title>
        <authorList>
            <person name="Ma L."/>
            <person name="Liu Q."/>
            <person name="Li H."/>
            <person name="Cai W."/>
        </authorList>
    </citation>
    <scope>NUCLEOTIDE SEQUENCE</scope>
    <source>
        <strain evidence="13">Cailab_2022a</strain>
    </source>
</reference>
<evidence type="ECO:0000256" key="5">
    <source>
        <dbReference type="ARBA" id="ARBA00015448"/>
    </source>
</evidence>
<feature type="region of interest" description="Disordered" evidence="12">
    <location>
        <begin position="376"/>
        <end position="397"/>
    </location>
</feature>
<evidence type="ECO:0000256" key="12">
    <source>
        <dbReference type="SAM" id="MobiDB-lite"/>
    </source>
</evidence>
<evidence type="ECO:0000256" key="1">
    <source>
        <dbReference type="ARBA" id="ARBA00004123"/>
    </source>
</evidence>
<evidence type="ECO:0000313" key="13">
    <source>
        <dbReference type="EMBL" id="KAJ1527075.1"/>
    </source>
</evidence>
<comment type="caution">
    <text evidence="13">The sequence shown here is derived from an EMBL/GenBank/DDBJ whole genome shotgun (WGS) entry which is preliminary data.</text>
</comment>
<dbReference type="PANTHER" id="PTHR12303:SF6">
    <property type="entry name" value="CARNOSINE N-METHYLTRANSFERASE"/>
    <property type="match status" value="1"/>
</dbReference>
<evidence type="ECO:0000256" key="4">
    <source>
        <dbReference type="ARBA" id="ARBA00012003"/>
    </source>
</evidence>
<dbReference type="AlphaFoldDB" id="A0AAV7XQX6"/>
<dbReference type="PANTHER" id="PTHR12303">
    <property type="entry name" value="CARNOSINE N-METHYLTRANSFERASE"/>
    <property type="match status" value="1"/>
</dbReference>
<evidence type="ECO:0000256" key="11">
    <source>
        <dbReference type="ARBA" id="ARBA00054322"/>
    </source>
</evidence>
<evidence type="ECO:0000256" key="7">
    <source>
        <dbReference type="ARBA" id="ARBA00022603"/>
    </source>
</evidence>
<evidence type="ECO:0000256" key="6">
    <source>
        <dbReference type="ARBA" id="ARBA00022490"/>
    </source>
</evidence>